<feature type="domain" description="DAGKc" evidence="2">
    <location>
        <begin position="1"/>
        <end position="130"/>
    </location>
</feature>
<evidence type="ECO:0000313" key="4">
    <source>
        <dbReference type="Proteomes" id="UP000580654"/>
    </source>
</evidence>
<dbReference type="InterPro" id="IPR001206">
    <property type="entry name" value="Diacylglycerol_kinase_cat_dom"/>
</dbReference>
<sequence length="337" mass="36032">MRRAALVLNNRAGTLAGRPELPELIEEALRRAGFDLTVIGEDAAADMGGRVEAAIATDAPIVIIGGGDGSIRSIGARLAGTDRVLGILPLGTLNLLARDLGIPLDPLEAAEILGRSSPRAIDVGEVNGEVFLCQSVIGITNNVGRARQRFRRRGGFYATVRVVLAAIRALLRQRPRRLMVNAPGWNRPWRVWTRAMSVVNNGYEEGTGVMFHRPRLDGGALYLYVTRSFSLGWAAKMLIAMALGRWRQLGDIAILSSPAFTIYSRRHSMLTMNDGEAAVLRTPLRYSLRPRALMVLAPPGEAAIAEEEGRPETATPSPALATAGTQAAGGASVAGRG</sequence>
<evidence type="ECO:0000313" key="3">
    <source>
        <dbReference type="EMBL" id="MBB5693886.1"/>
    </source>
</evidence>
<comment type="caution">
    <text evidence="3">The sequence shown here is derived from an EMBL/GenBank/DDBJ whole genome shotgun (WGS) entry which is preliminary data.</text>
</comment>
<evidence type="ECO:0000256" key="1">
    <source>
        <dbReference type="SAM" id="MobiDB-lite"/>
    </source>
</evidence>
<keyword evidence="4" id="KW-1185">Reference proteome</keyword>
<keyword evidence="3" id="KW-0418">Kinase</keyword>
<feature type="region of interest" description="Disordered" evidence="1">
    <location>
        <begin position="306"/>
        <end position="337"/>
    </location>
</feature>
<dbReference type="Proteomes" id="UP000580654">
    <property type="component" value="Unassembled WGS sequence"/>
</dbReference>
<dbReference type="SMART" id="SM00046">
    <property type="entry name" value="DAGKc"/>
    <property type="match status" value="1"/>
</dbReference>
<dbReference type="Gene3D" id="3.40.50.10330">
    <property type="entry name" value="Probable inorganic polyphosphate/atp-NAD kinase, domain 1"/>
    <property type="match status" value="1"/>
</dbReference>
<accession>A0A840Y155</accession>
<dbReference type="GO" id="GO:0016301">
    <property type="term" value="F:kinase activity"/>
    <property type="evidence" value="ECO:0007669"/>
    <property type="project" value="UniProtKB-KW"/>
</dbReference>
<protein>
    <submittedName>
        <fullName evidence="3">Diacylglycerol kinase family enzyme</fullName>
    </submittedName>
</protein>
<name>A0A840Y155_9PROT</name>
<dbReference type="EMBL" id="JACIJD010000007">
    <property type="protein sequence ID" value="MBB5693886.1"/>
    <property type="molecule type" value="Genomic_DNA"/>
</dbReference>
<dbReference type="AlphaFoldDB" id="A0A840Y155"/>
<reference evidence="3 4" key="1">
    <citation type="submission" date="2020-08" db="EMBL/GenBank/DDBJ databases">
        <title>Genomic Encyclopedia of Type Strains, Phase IV (KMG-IV): sequencing the most valuable type-strain genomes for metagenomic binning, comparative biology and taxonomic classification.</title>
        <authorList>
            <person name="Goeker M."/>
        </authorList>
    </citation>
    <scope>NUCLEOTIDE SEQUENCE [LARGE SCALE GENOMIC DNA]</scope>
    <source>
        <strain evidence="3 4">DSM 25622</strain>
    </source>
</reference>
<dbReference type="RefSeq" id="WP_184516869.1">
    <property type="nucleotide sequence ID" value="NZ_JACIJD010000007.1"/>
</dbReference>
<keyword evidence="3" id="KW-0808">Transferase</keyword>
<dbReference type="InterPro" id="IPR017438">
    <property type="entry name" value="ATP-NAD_kinase_N"/>
</dbReference>
<feature type="compositionally biased region" description="Low complexity" evidence="1">
    <location>
        <begin position="319"/>
        <end position="337"/>
    </location>
</feature>
<dbReference type="Pfam" id="PF00781">
    <property type="entry name" value="DAGK_cat"/>
    <property type="match status" value="1"/>
</dbReference>
<dbReference type="Gene3D" id="2.60.200.40">
    <property type="match status" value="1"/>
</dbReference>
<organism evidence="3 4">
    <name type="scientific">Muricoccus pecuniae</name>
    <dbReference type="NCBI Taxonomy" id="693023"/>
    <lineage>
        <taxon>Bacteria</taxon>
        <taxon>Pseudomonadati</taxon>
        <taxon>Pseudomonadota</taxon>
        <taxon>Alphaproteobacteria</taxon>
        <taxon>Acetobacterales</taxon>
        <taxon>Roseomonadaceae</taxon>
        <taxon>Muricoccus</taxon>
    </lineage>
</organism>
<dbReference type="SUPFAM" id="SSF111331">
    <property type="entry name" value="NAD kinase/diacylglycerol kinase-like"/>
    <property type="match status" value="1"/>
</dbReference>
<dbReference type="PROSITE" id="PS50146">
    <property type="entry name" value="DAGK"/>
    <property type="match status" value="1"/>
</dbReference>
<dbReference type="InterPro" id="IPR016064">
    <property type="entry name" value="NAD/diacylglycerol_kinase_sf"/>
</dbReference>
<proteinExistence type="predicted"/>
<gene>
    <name evidence="3" type="ORF">FHS87_001923</name>
</gene>
<evidence type="ECO:0000259" key="2">
    <source>
        <dbReference type="PROSITE" id="PS50146"/>
    </source>
</evidence>